<comment type="caution">
    <text evidence="1">The sequence shown here is derived from an EMBL/GenBank/DDBJ whole genome shotgun (WGS) entry which is preliminary data.</text>
</comment>
<reference evidence="1" key="1">
    <citation type="journal article" date="2015" name="Nature">
        <title>Complex archaea that bridge the gap between prokaryotes and eukaryotes.</title>
        <authorList>
            <person name="Spang A."/>
            <person name="Saw J.H."/>
            <person name="Jorgensen S.L."/>
            <person name="Zaremba-Niedzwiedzka K."/>
            <person name="Martijn J."/>
            <person name="Lind A.E."/>
            <person name="van Eijk R."/>
            <person name="Schleper C."/>
            <person name="Guy L."/>
            <person name="Ettema T.J."/>
        </authorList>
    </citation>
    <scope>NUCLEOTIDE SEQUENCE</scope>
</reference>
<name>A0A0F9VMD7_9ZZZZ</name>
<gene>
    <name evidence="1" type="ORF">LCGC14_0120350</name>
</gene>
<evidence type="ECO:0000313" key="1">
    <source>
        <dbReference type="EMBL" id="KKO01053.1"/>
    </source>
</evidence>
<sequence length="136" mass="15695">MDKAAYHSRWDHIEQIQREHSNLPESGVENRAALHKVLTNTFREFVITCYCDYWRYAYQSAAFSLISERDVLIARAIKAHHWTPGIAASLSNYDLALSLIDELAAFKLTEMAIHVSYMNLQDLPKADYQALIEPHE</sequence>
<protein>
    <submittedName>
        <fullName evidence="1">Uncharacterized protein</fullName>
    </submittedName>
</protein>
<accession>A0A0F9VMD7</accession>
<dbReference type="EMBL" id="LAZR01000037">
    <property type="protein sequence ID" value="KKO01053.1"/>
    <property type="molecule type" value="Genomic_DNA"/>
</dbReference>
<dbReference type="AlphaFoldDB" id="A0A0F9VMD7"/>
<organism evidence="1">
    <name type="scientific">marine sediment metagenome</name>
    <dbReference type="NCBI Taxonomy" id="412755"/>
    <lineage>
        <taxon>unclassified sequences</taxon>
        <taxon>metagenomes</taxon>
        <taxon>ecological metagenomes</taxon>
    </lineage>
</organism>
<proteinExistence type="predicted"/>